<gene>
    <name evidence="1" type="ORF">AA23TX_07145</name>
</gene>
<sequence>MDEGHDGERAVALGQVQLADLRRLGTVGDGADPAGAVFGVVVAHAAFGADEAADRGEEGRDRGPVPALGLRLVPRGVVGPLDEVQPRPLVEADQTGGEEATPVLAERRHHARPGGQHRRGVLRCHGEGGQLDDRHRQLLVLGRLVQIHDSHKS</sequence>
<dbReference type="AlphaFoldDB" id="A0A6I8LVL6"/>
<keyword evidence="2" id="KW-1185">Reference proteome</keyword>
<accession>A0A6I8LVL6</accession>
<evidence type="ECO:0000313" key="2">
    <source>
        <dbReference type="Proteomes" id="UP000399805"/>
    </source>
</evidence>
<proteinExistence type="predicted"/>
<evidence type="ECO:0000313" key="1">
    <source>
        <dbReference type="EMBL" id="VVJ22134.1"/>
    </source>
</evidence>
<dbReference type="EMBL" id="CABVGP010000002">
    <property type="protein sequence ID" value="VVJ22134.1"/>
    <property type="molecule type" value="Genomic_DNA"/>
</dbReference>
<reference evidence="1 2" key="1">
    <citation type="submission" date="2019-09" db="EMBL/GenBank/DDBJ databases">
        <authorList>
            <person name="Leyn A S."/>
        </authorList>
    </citation>
    <scope>NUCLEOTIDE SEQUENCE [LARGE SCALE GENOMIC DNA]</scope>
    <source>
        <strain evidence="1">AA231_1</strain>
    </source>
</reference>
<dbReference type="Proteomes" id="UP000399805">
    <property type="component" value="Unassembled WGS sequence"/>
</dbReference>
<protein>
    <submittedName>
        <fullName evidence="1">Uncharacterized protein</fullName>
    </submittedName>
</protein>
<organism evidence="1 2">
    <name type="scientific">Amycolatopsis camponoti</name>
    <dbReference type="NCBI Taxonomy" id="2606593"/>
    <lineage>
        <taxon>Bacteria</taxon>
        <taxon>Bacillati</taxon>
        <taxon>Actinomycetota</taxon>
        <taxon>Actinomycetes</taxon>
        <taxon>Pseudonocardiales</taxon>
        <taxon>Pseudonocardiaceae</taxon>
        <taxon>Amycolatopsis</taxon>
    </lineage>
</organism>
<name>A0A6I8LVL6_9PSEU</name>